<dbReference type="RefSeq" id="XP_039243033.1">
    <property type="nucleotide sequence ID" value="XM_039387099.1"/>
</dbReference>
<evidence type="ECO:0000313" key="4">
    <source>
        <dbReference type="RefSeq" id="XP_039243032.1"/>
    </source>
</evidence>
<dbReference type="RefSeq" id="XP_039243031.1">
    <property type="nucleotide sequence ID" value="XM_039387097.1"/>
</dbReference>
<dbReference type="RefSeq" id="XP_039243032.1">
    <property type="nucleotide sequence ID" value="XM_039387098.1"/>
</dbReference>
<gene>
    <name evidence="3 4 5" type="primary">LOC120324435</name>
</gene>
<dbReference type="AlphaFoldDB" id="A0A7R5L116"/>
<accession>A0A7R5L116</accession>
<reference evidence="3 4" key="1">
    <citation type="submission" date="2025-04" db="UniProtKB">
        <authorList>
            <consortium name="RefSeq"/>
        </authorList>
    </citation>
    <scope>IDENTIFICATION</scope>
    <source>
        <tissue evidence="3 4">Muscle</tissue>
    </source>
</reference>
<feature type="region of interest" description="Disordered" evidence="1">
    <location>
        <begin position="286"/>
        <end position="340"/>
    </location>
</feature>
<evidence type="ECO:0000313" key="3">
    <source>
        <dbReference type="RefSeq" id="XP_039243031.1"/>
    </source>
</evidence>
<dbReference type="Proteomes" id="UP000504627">
    <property type="component" value="Unplaced"/>
</dbReference>
<evidence type="ECO:0000313" key="2">
    <source>
        <dbReference type="Proteomes" id="UP000504627"/>
    </source>
</evidence>
<protein>
    <submittedName>
        <fullName evidence="3 4">Uncharacterized protein LOC120324435</fullName>
    </submittedName>
</protein>
<organism evidence="2 4">
    <name type="scientific">Pipra filicauda</name>
    <name type="common">Wire-tailed manakin</name>
    <dbReference type="NCBI Taxonomy" id="649802"/>
    <lineage>
        <taxon>Eukaryota</taxon>
        <taxon>Metazoa</taxon>
        <taxon>Chordata</taxon>
        <taxon>Craniata</taxon>
        <taxon>Vertebrata</taxon>
        <taxon>Euteleostomi</taxon>
        <taxon>Archelosauria</taxon>
        <taxon>Archosauria</taxon>
        <taxon>Dinosauria</taxon>
        <taxon>Saurischia</taxon>
        <taxon>Theropoda</taxon>
        <taxon>Coelurosauria</taxon>
        <taxon>Aves</taxon>
        <taxon>Neognathae</taxon>
        <taxon>Neoaves</taxon>
        <taxon>Telluraves</taxon>
        <taxon>Australaves</taxon>
        <taxon>Passeriformes</taxon>
        <taxon>Pipridae</taxon>
        <taxon>Pipra</taxon>
    </lineage>
</organism>
<proteinExistence type="predicted"/>
<sequence length="340" mass="34739">MKAEKLAFTKVAFGIVTPEKVAIDAASVVETREILEVTAKAPLEFASVGMAAGVRVADLDSDSKVKASAPGGATAPNVGVFVRASSPAPQMGAEAVDSIGGDSDMRTVRMELHAPSARETPKFAANTAGCTVGEAIIRTAVAAAMELPAQRAEEVSGMAVTTATELAGVVKRKVLPVSNTVRMRVKGKNQAKFVPAILTGEKGGEDPGTEKARLEQRAILKFKTVASTVRREQEKLIPVVALTNEKVLFPTSVVQAETADASAAKTMGPLGAAARERAGATDFAGVAGPSSAPAVSGTAPGVAGRDQVVAKTPRTTRKARAKKIDGSVESPLSMLAGAGG</sequence>
<evidence type="ECO:0000313" key="5">
    <source>
        <dbReference type="RefSeq" id="XP_039243033.1"/>
    </source>
</evidence>
<evidence type="ECO:0000256" key="1">
    <source>
        <dbReference type="SAM" id="MobiDB-lite"/>
    </source>
</evidence>
<keyword evidence="2" id="KW-1185">Reference proteome</keyword>
<dbReference type="GeneID" id="120324435"/>
<name>A0A7R5L116_9PASS</name>